<gene>
    <name evidence="1" type="ORF">J2S02_002747</name>
</gene>
<comment type="caution">
    <text evidence="1">The sequence shown here is derived from an EMBL/GenBank/DDBJ whole genome shotgun (WGS) entry which is preliminary data.</text>
</comment>
<organism evidence="1 2">
    <name type="scientific">Metabacillus niabensis</name>
    <dbReference type="NCBI Taxonomy" id="324854"/>
    <lineage>
        <taxon>Bacteria</taxon>
        <taxon>Bacillati</taxon>
        <taxon>Bacillota</taxon>
        <taxon>Bacilli</taxon>
        <taxon>Bacillales</taxon>
        <taxon>Bacillaceae</taxon>
        <taxon>Metabacillus</taxon>
    </lineage>
</organism>
<evidence type="ECO:0008006" key="3">
    <source>
        <dbReference type="Google" id="ProtNLM"/>
    </source>
</evidence>
<accession>A0ABT9Z3L6</accession>
<dbReference type="RefSeq" id="WP_233452145.1">
    <property type="nucleotide sequence ID" value="NZ_CADEPK010000033.1"/>
</dbReference>
<evidence type="ECO:0000313" key="2">
    <source>
        <dbReference type="Proteomes" id="UP001232245"/>
    </source>
</evidence>
<evidence type="ECO:0000313" key="1">
    <source>
        <dbReference type="EMBL" id="MDQ0226402.1"/>
    </source>
</evidence>
<proteinExistence type="predicted"/>
<dbReference type="EMBL" id="JAUSTZ010000005">
    <property type="protein sequence ID" value="MDQ0226402.1"/>
    <property type="molecule type" value="Genomic_DNA"/>
</dbReference>
<reference evidence="1 2" key="1">
    <citation type="submission" date="2023-07" db="EMBL/GenBank/DDBJ databases">
        <title>Genomic Encyclopedia of Type Strains, Phase IV (KMG-IV): sequencing the most valuable type-strain genomes for metagenomic binning, comparative biology and taxonomic classification.</title>
        <authorList>
            <person name="Goeker M."/>
        </authorList>
    </citation>
    <scope>NUCLEOTIDE SEQUENCE [LARGE SCALE GENOMIC DNA]</scope>
    <source>
        <strain evidence="1 2">DSM 17723</strain>
    </source>
</reference>
<sequence length="114" mass="12737">MSEKYSIVINAAKKVINMKVVGTFTPEDVQNFVKDYQAKVNSIEASAYTLDVDCTTMDILKPEMVSSLENSFKMYKESGFGKVLFTINKSAILKMQLNRIARNSGLTNAEVVEL</sequence>
<dbReference type="Proteomes" id="UP001232245">
    <property type="component" value="Unassembled WGS sequence"/>
</dbReference>
<keyword evidence="2" id="KW-1185">Reference proteome</keyword>
<protein>
    <recommendedName>
        <fullName evidence="3">STAS domain-containing protein</fullName>
    </recommendedName>
</protein>
<name>A0ABT9Z3L6_9BACI</name>